<dbReference type="InterPro" id="IPR017853">
    <property type="entry name" value="GH"/>
</dbReference>
<dbReference type="OMA" id="YRNISEW"/>
<dbReference type="InterPro" id="IPR031728">
    <property type="entry name" value="GlcAase_C"/>
</dbReference>
<dbReference type="STRING" id="945553.A0A0D2P1Q3"/>
<keyword evidence="4" id="KW-1185">Reference proteome</keyword>
<dbReference type="GO" id="GO:0016787">
    <property type="term" value="F:hydrolase activity"/>
    <property type="evidence" value="ECO:0007669"/>
    <property type="project" value="UniProtKB-KW"/>
</dbReference>
<dbReference type="InterPro" id="IPR052974">
    <property type="entry name" value="GH79_Enzymes"/>
</dbReference>
<evidence type="ECO:0000256" key="1">
    <source>
        <dbReference type="SAM" id="MobiDB-lite"/>
    </source>
</evidence>
<gene>
    <name evidence="3" type="ORF">HYPSUDRAFT_38206</name>
</gene>
<dbReference type="PANTHER" id="PTHR36183:SF2">
    <property type="entry name" value="BETA-GLUCURONIDASE C-TERMINAL DOMAIN-CONTAINING PROTEIN"/>
    <property type="match status" value="1"/>
</dbReference>
<dbReference type="PANTHER" id="PTHR36183">
    <property type="entry name" value="BETA-GLUCURONIDASE"/>
    <property type="match status" value="1"/>
</dbReference>
<feature type="region of interest" description="Disordered" evidence="1">
    <location>
        <begin position="632"/>
        <end position="651"/>
    </location>
</feature>
<dbReference type="OrthoDB" id="2796951at2759"/>
<evidence type="ECO:0000259" key="2">
    <source>
        <dbReference type="Pfam" id="PF16862"/>
    </source>
</evidence>
<accession>A0A0D2P1Q3</accession>
<name>A0A0D2P1Q3_HYPSF</name>
<keyword evidence="3" id="KW-0378">Hydrolase</keyword>
<dbReference type="Pfam" id="PF16862">
    <property type="entry name" value="Glyco_hydro_79C"/>
    <property type="match status" value="1"/>
</dbReference>
<proteinExistence type="predicted"/>
<dbReference type="Proteomes" id="UP000054270">
    <property type="component" value="Unassembled WGS sequence"/>
</dbReference>
<reference evidence="4" key="1">
    <citation type="submission" date="2014-04" db="EMBL/GenBank/DDBJ databases">
        <title>Evolutionary Origins and Diversification of the Mycorrhizal Mutualists.</title>
        <authorList>
            <consortium name="DOE Joint Genome Institute"/>
            <consortium name="Mycorrhizal Genomics Consortium"/>
            <person name="Kohler A."/>
            <person name="Kuo A."/>
            <person name="Nagy L.G."/>
            <person name="Floudas D."/>
            <person name="Copeland A."/>
            <person name="Barry K.W."/>
            <person name="Cichocki N."/>
            <person name="Veneault-Fourrey C."/>
            <person name="LaButti K."/>
            <person name="Lindquist E.A."/>
            <person name="Lipzen A."/>
            <person name="Lundell T."/>
            <person name="Morin E."/>
            <person name="Murat C."/>
            <person name="Riley R."/>
            <person name="Ohm R."/>
            <person name="Sun H."/>
            <person name="Tunlid A."/>
            <person name="Henrissat B."/>
            <person name="Grigoriev I.V."/>
            <person name="Hibbett D.S."/>
            <person name="Martin F."/>
        </authorList>
    </citation>
    <scope>NUCLEOTIDE SEQUENCE [LARGE SCALE GENOMIC DNA]</scope>
    <source>
        <strain evidence="4">FD-334 SS-4</strain>
    </source>
</reference>
<feature type="domain" description="Beta-glucuronidase C-terminal" evidence="2">
    <location>
        <begin position="480"/>
        <end position="590"/>
    </location>
</feature>
<dbReference type="AlphaFoldDB" id="A0A0D2P1Q3"/>
<dbReference type="Gene3D" id="3.20.20.80">
    <property type="entry name" value="Glycosidases"/>
    <property type="match status" value="1"/>
</dbReference>
<evidence type="ECO:0000313" key="4">
    <source>
        <dbReference type="Proteomes" id="UP000054270"/>
    </source>
</evidence>
<sequence>MVPTLFGARAVLSFTLVLATVHVGAISTTLTIYWAPGQTPFLEPDATSTGIGVPVPTALDQTLQAYNKSTLIPPPPPGAAAMPTAFSIAIASTLPVGASMQQKGSFFGFSVEMSVVNQVLGKNSSLLQVPFLNLMANLQQRVGRVDVRVGGNTQETATLVPSTSDGKILEKDKTGATNPTQTPPLIFTPDLIQMMRDISGLVNVHWYLGVPFNDSSNWRLEIVEQGQAILGDYLIGIQAGNEPDLYAQHQHRPQNYSQDDYFNEFGSLIRALDADPKVKAENLLLGPSVSVNWSPESVLNAGTGFIPTYNASLYGISVEHYPFDNCGVAFPNSGIPVVNPQTLLPIYLSHASTASLVAPYINSAGMAQAARKPYVMFETNTASCGGFVGFSDAFGAALWGLDYAMQMASVNFTSALFHIGGQSVSYNPFTPPPTNESVFHQWTVGPIYYSALVTAEALGPTNTSQILDLAANNNNTYTPAYGIWEHGSLARVLLINLANDPTGASDYEADITIAGGPLPMQVDVKYLLAANVTQKSNFTWAGQTFGGSFQSDGRPDGAEVVNTTTCGVPSDGSTQTPVCRIRVPAPGAALVFMAGTASAQETSGALSATFSTSTYTKNLGAVATVPRVVMETSNGHGGSSRQMCAEVPSRR</sequence>
<evidence type="ECO:0000313" key="3">
    <source>
        <dbReference type="EMBL" id="KJA24864.1"/>
    </source>
</evidence>
<dbReference type="SUPFAM" id="SSF51445">
    <property type="entry name" value="(Trans)glycosidases"/>
    <property type="match status" value="1"/>
</dbReference>
<organism evidence="3 4">
    <name type="scientific">Hypholoma sublateritium (strain FD-334 SS-4)</name>
    <dbReference type="NCBI Taxonomy" id="945553"/>
    <lineage>
        <taxon>Eukaryota</taxon>
        <taxon>Fungi</taxon>
        <taxon>Dikarya</taxon>
        <taxon>Basidiomycota</taxon>
        <taxon>Agaricomycotina</taxon>
        <taxon>Agaricomycetes</taxon>
        <taxon>Agaricomycetidae</taxon>
        <taxon>Agaricales</taxon>
        <taxon>Agaricineae</taxon>
        <taxon>Strophariaceae</taxon>
        <taxon>Hypholoma</taxon>
    </lineage>
</organism>
<feature type="compositionally biased region" description="Polar residues" evidence="1">
    <location>
        <begin position="632"/>
        <end position="642"/>
    </location>
</feature>
<protein>
    <submittedName>
        <fullName evidence="3">Glycoside hydrolase family 79 protein</fullName>
    </submittedName>
</protein>
<dbReference type="EMBL" id="KN817534">
    <property type="protein sequence ID" value="KJA24864.1"/>
    <property type="molecule type" value="Genomic_DNA"/>
</dbReference>